<sequence>MKRRNPFKIENLIYMNEDVCESPKFFKPQTCKFLPVNRYRNMYMSQPTSLISRSINILNDVQPFDQIARFRAIKFIYLPKVVEPQGLNGSDIPPSIRSTVETEKQLIDLIEQQSAEATHTNSDNNDNNLITVMENIENFESNFTCGVCHNGATGAHKCDYYNNVIQEITLERDDSHKGLKHSDEKMINNTFKKRSKLEIGDSVLA</sequence>
<keyword evidence="2" id="KW-1185">Reference proteome</keyword>
<comment type="caution">
    <text evidence="1">The sequence shown here is derived from an EMBL/GenBank/DDBJ whole genome shotgun (WGS) entry which is preliminary data.</text>
</comment>
<accession>A0AAW1UUK8</accession>
<dbReference type="EMBL" id="JARQZJ010000091">
    <property type="protein sequence ID" value="KAK9883516.1"/>
    <property type="molecule type" value="Genomic_DNA"/>
</dbReference>
<evidence type="ECO:0000313" key="2">
    <source>
        <dbReference type="Proteomes" id="UP001431783"/>
    </source>
</evidence>
<dbReference type="AlphaFoldDB" id="A0AAW1UUK8"/>
<name>A0AAW1UUK8_9CUCU</name>
<evidence type="ECO:0000313" key="1">
    <source>
        <dbReference type="EMBL" id="KAK9883516.1"/>
    </source>
</evidence>
<protein>
    <submittedName>
        <fullName evidence="1">Uncharacterized protein</fullName>
    </submittedName>
</protein>
<dbReference type="Proteomes" id="UP001431783">
    <property type="component" value="Unassembled WGS sequence"/>
</dbReference>
<proteinExistence type="predicted"/>
<gene>
    <name evidence="1" type="ORF">WA026_001692</name>
</gene>
<organism evidence="1 2">
    <name type="scientific">Henosepilachna vigintioctopunctata</name>
    <dbReference type="NCBI Taxonomy" id="420089"/>
    <lineage>
        <taxon>Eukaryota</taxon>
        <taxon>Metazoa</taxon>
        <taxon>Ecdysozoa</taxon>
        <taxon>Arthropoda</taxon>
        <taxon>Hexapoda</taxon>
        <taxon>Insecta</taxon>
        <taxon>Pterygota</taxon>
        <taxon>Neoptera</taxon>
        <taxon>Endopterygota</taxon>
        <taxon>Coleoptera</taxon>
        <taxon>Polyphaga</taxon>
        <taxon>Cucujiformia</taxon>
        <taxon>Coccinelloidea</taxon>
        <taxon>Coccinellidae</taxon>
        <taxon>Epilachninae</taxon>
        <taxon>Epilachnini</taxon>
        <taxon>Henosepilachna</taxon>
    </lineage>
</organism>
<reference evidence="1 2" key="1">
    <citation type="submission" date="2023-03" db="EMBL/GenBank/DDBJ databases">
        <title>Genome insight into feeding habits of ladybird beetles.</title>
        <authorList>
            <person name="Li H.-S."/>
            <person name="Huang Y.-H."/>
            <person name="Pang H."/>
        </authorList>
    </citation>
    <scope>NUCLEOTIDE SEQUENCE [LARGE SCALE GENOMIC DNA]</scope>
    <source>
        <strain evidence="1">SYSU_2023b</strain>
        <tissue evidence="1">Whole body</tissue>
    </source>
</reference>